<feature type="transmembrane region" description="Helical" evidence="6">
    <location>
        <begin position="172"/>
        <end position="195"/>
    </location>
</feature>
<feature type="transmembrane region" description="Helical" evidence="6">
    <location>
        <begin position="246"/>
        <end position="269"/>
    </location>
</feature>
<protein>
    <recommendedName>
        <fullName evidence="7">Rhodopsin domain-containing protein</fullName>
    </recommendedName>
</protein>
<comment type="similarity">
    <text evidence="5">Belongs to the SAT4 family.</text>
</comment>
<evidence type="ECO:0000256" key="1">
    <source>
        <dbReference type="ARBA" id="ARBA00004141"/>
    </source>
</evidence>
<dbReference type="InterPro" id="IPR049326">
    <property type="entry name" value="Rhodopsin_dom_fungi"/>
</dbReference>
<comment type="subcellular location">
    <subcellularLocation>
        <location evidence="1">Membrane</location>
        <topology evidence="1">Multi-pass membrane protein</topology>
    </subcellularLocation>
</comment>
<evidence type="ECO:0000256" key="2">
    <source>
        <dbReference type="ARBA" id="ARBA00022692"/>
    </source>
</evidence>
<keyword evidence="9" id="KW-1185">Reference proteome</keyword>
<dbReference type="EMBL" id="MCFJ01000002">
    <property type="protein sequence ID" value="ORY69900.1"/>
    <property type="molecule type" value="Genomic_DNA"/>
</dbReference>
<gene>
    <name evidence="8" type="ORF">BCR38DRAFT_481059</name>
</gene>
<feature type="transmembrane region" description="Helical" evidence="6">
    <location>
        <begin position="126"/>
        <end position="148"/>
    </location>
</feature>
<evidence type="ECO:0000256" key="4">
    <source>
        <dbReference type="ARBA" id="ARBA00023136"/>
    </source>
</evidence>
<evidence type="ECO:0000256" key="3">
    <source>
        <dbReference type="ARBA" id="ARBA00022989"/>
    </source>
</evidence>
<reference evidence="8 9" key="1">
    <citation type="submission" date="2016-07" db="EMBL/GenBank/DDBJ databases">
        <title>Pervasive Adenine N6-methylation of Active Genes in Fungi.</title>
        <authorList>
            <consortium name="DOE Joint Genome Institute"/>
            <person name="Mondo S.J."/>
            <person name="Dannebaum R.O."/>
            <person name="Kuo R.C."/>
            <person name="Labutti K."/>
            <person name="Haridas S."/>
            <person name="Kuo A."/>
            <person name="Salamov A."/>
            <person name="Ahrendt S.R."/>
            <person name="Lipzen A."/>
            <person name="Sullivan W."/>
            <person name="Andreopoulos W.B."/>
            <person name="Clum A."/>
            <person name="Lindquist E."/>
            <person name="Daum C."/>
            <person name="Ramamoorthy G.K."/>
            <person name="Gryganskyi A."/>
            <person name="Culley D."/>
            <person name="Magnuson J.K."/>
            <person name="James T.Y."/>
            <person name="O'Malley M.A."/>
            <person name="Stajich J.E."/>
            <person name="Spatafora J.W."/>
            <person name="Visel A."/>
            <person name="Grigoriev I.V."/>
        </authorList>
    </citation>
    <scope>NUCLEOTIDE SEQUENCE [LARGE SCALE GENOMIC DNA]</scope>
    <source>
        <strain evidence="8 9">CBS 129021</strain>
    </source>
</reference>
<dbReference type="InParanoid" id="A0A1Y2EEA7"/>
<dbReference type="OrthoDB" id="3529975at2759"/>
<evidence type="ECO:0000256" key="5">
    <source>
        <dbReference type="ARBA" id="ARBA00038359"/>
    </source>
</evidence>
<name>A0A1Y2EEA7_9PEZI</name>
<dbReference type="GO" id="GO:0016020">
    <property type="term" value="C:membrane"/>
    <property type="evidence" value="ECO:0007669"/>
    <property type="project" value="UniProtKB-SubCell"/>
</dbReference>
<dbReference type="AlphaFoldDB" id="A0A1Y2EEA7"/>
<feature type="transmembrane region" description="Helical" evidence="6">
    <location>
        <begin position="48"/>
        <end position="73"/>
    </location>
</feature>
<evidence type="ECO:0000313" key="9">
    <source>
        <dbReference type="Proteomes" id="UP000193689"/>
    </source>
</evidence>
<evidence type="ECO:0000259" key="7">
    <source>
        <dbReference type="Pfam" id="PF20684"/>
    </source>
</evidence>
<evidence type="ECO:0000256" key="6">
    <source>
        <dbReference type="SAM" id="Phobius"/>
    </source>
</evidence>
<keyword evidence="2 6" id="KW-0812">Transmembrane</keyword>
<accession>A0A1Y2EEA7</accession>
<comment type="caution">
    <text evidence="8">The sequence shown here is derived from an EMBL/GenBank/DDBJ whole genome shotgun (WGS) entry which is preliminary data.</text>
</comment>
<dbReference type="InterPro" id="IPR052337">
    <property type="entry name" value="SAT4-like"/>
</dbReference>
<evidence type="ECO:0000313" key="8">
    <source>
        <dbReference type="EMBL" id="ORY69900.1"/>
    </source>
</evidence>
<feature type="domain" description="Rhodopsin" evidence="7">
    <location>
        <begin position="32"/>
        <end position="268"/>
    </location>
</feature>
<dbReference type="Proteomes" id="UP000193689">
    <property type="component" value="Unassembled WGS sequence"/>
</dbReference>
<dbReference type="PANTHER" id="PTHR33048:SF161">
    <property type="entry name" value="INTEGRAL MEMBRANE PROTEIN"/>
    <property type="match status" value="1"/>
</dbReference>
<keyword evidence="3 6" id="KW-1133">Transmembrane helix</keyword>
<keyword evidence="4 6" id="KW-0472">Membrane</keyword>
<dbReference type="STRING" id="1141098.A0A1Y2EEA7"/>
<dbReference type="GeneID" id="63779553"/>
<feature type="transmembrane region" description="Helical" evidence="6">
    <location>
        <begin position="207"/>
        <end position="226"/>
    </location>
</feature>
<organism evidence="8 9">
    <name type="scientific">Pseudomassariella vexata</name>
    <dbReference type="NCBI Taxonomy" id="1141098"/>
    <lineage>
        <taxon>Eukaryota</taxon>
        <taxon>Fungi</taxon>
        <taxon>Dikarya</taxon>
        <taxon>Ascomycota</taxon>
        <taxon>Pezizomycotina</taxon>
        <taxon>Sordariomycetes</taxon>
        <taxon>Xylariomycetidae</taxon>
        <taxon>Amphisphaeriales</taxon>
        <taxon>Pseudomassariaceae</taxon>
        <taxon>Pseudomassariella</taxon>
    </lineage>
</organism>
<dbReference type="RefSeq" id="XP_040719850.1">
    <property type="nucleotide sequence ID" value="XM_040863341.1"/>
</dbReference>
<feature type="transmembrane region" description="Helical" evidence="6">
    <location>
        <begin position="93"/>
        <end position="114"/>
    </location>
</feature>
<feature type="transmembrane region" description="Helical" evidence="6">
    <location>
        <begin position="16"/>
        <end position="36"/>
    </location>
</feature>
<dbReference type="Pfam" id="PF20684">
    <property type="entry name" value="Fung_rhodopsin"/>
    <property type="match status" value="1"/>
</dbReference>
<proteinExistence type="inferred from homology"/>
<dbReference type="PANTHER" id="PTHR33048">
    <property type="entry name" value="PTH11-LIKE INTEGRAL MEMBRANE PROTEIN (AFU_ORTHOLOGUE AFUA_5G11245)"/>
    <property type="match status" value="1"/>
</dbReference>
<sequence length="302" mass="34111">MTWISNPLSPEVQQDVVLGATINLVSLLSVVLRLYARKITKSGWKWDDWLLVVSTVFANALFVLFGFLVAGGVGRHITEPYVRINMPMMLKLVLSFEIIFGICAVTTKMSILTYYLRLFPHESVKLATKITMALILSGWTWSLSQILLQCRPISANWDLDLLRTCPLWKTTYIATAFVNLVADLLVLVLPIPHLAKMNITRQKKVGVIGLFTLSWSVSVIAGLRIYEMLRIDYDGDVTGTSETALFYATFEPNFVVIASSWPLIAPLWMKRWEAKRNARIAAAAPPRPIIVISEEHREPDFE</sequence>